<dbReference type="Pfam" id="PF16087">
    <property type="entry name" value="DUF4817"/>
    <property type="match status" value="1"/>
</dbReference>
<evidence type="ECO:0000259" key="2">
    <source>
        <dbReference type="Pfam" id="PF16087"/>
    </source>
</evidence>
<dbReference type="EMBL" id="BMAW01115878">
    <property type="protein sequence ID" value="GFT68075.1"/>
    <property type="molecule type" value="Genomic_DNA"/>
</dbReference>
<dbReference type="Gene3D" id="3.30.420.10">
    <property type="entry name" value="Ribonuclease H-like superfamily/Ribonuclease H"/>
    <property type="match status" value="1"/>
</dbReference>
<protein>
    <submittedName>
        <fullName evidence="3">T-complex protein 1 subunit delta</fullName>
    </submittedName>
</protein>
<dbReference type="Pfam" id="PF13358">
    <property type="entry name" value="DDE_3"/>
    <property type="match status" value="1"/>
</dbReference>
<dbReference type="InterPro" id="IPR036397">
    <property type="entry name" value="RNaseH_sf"/>
</dbReference>
<dbReference type="PANTHER" id="PTHR47326:SF1">
    <property type="entry name" value="HTH PSQ-TYPE DOMAIN-CONTAINING PROTEIN"/>
    <property type="match status" value="1"/>
</dbReference>
<organism evidence="3 4">
    <name type="scientific">Nephila pilipes</name>
    <name type="common">Giant wood spider</name>
    <name type="synonym">Nephila maculata</name>
    <dbReference type="NCBI Taxonomy" id="299642"/>
    <lineage>
        <taxon>Eukaryota</taxon>
        <taxon>Metazoa</taxon>
        <taxon>Ecdysozoa</taxon>
        <taxon>Arthropoda</taxon>
        <taxon>Chelicerata</taxon>
        <taxon>Arachnida</taxon>
        <taxon>Araneae</taxon>
        <taxon>Araneomorphae</taxon>
        <taxon>Entelegynae</taxon>
        <taxon>Araneoidea</taxon>
        <taxon>Nephilidae</taxon>
        <taxon>Nephila</taxon>
    </lineage>
</organism>
<reference evidence="3" key="1">
    <citation type="submission" date="2020-08" db="EMBL/GenBank/DDBJ databases">
        <title>Multicomponent nature underlies the extraordinary mechanical properties of spider dragline silk.</title>
        <authorList>
            <person name="Kono N."/>
            <person name="Nakamura H."/>
            <person name="Mori M."/>
            <person name="Yoshida Y."/>
            <person name="Ohtoshi R."/>
            <person name="Malay A.D."/>
            <person name="Moran D.A.P."/>
            <person name="Tomita M."/>
            <person name="Numata K."/>
            <person name="Arakawa K."/>
        </authorList>
    </citation>
    <scope>NUCLEOTIDE SEQUENCE</scope>
</reference>
<dbReference type="GO" id="GO:0003676">
    <property type="term" value="F:nucleic acid binding"/>
    <property type="evidence" value="ECO:0007669"/>
    <property type="project" value="InterPro"/>
</dbReference>
<proteinExistence type="predicted"/>
<dbReference type="AlphaFoldDB" id="A0A8X6PJW7"/>
<feature type="domain" description="Tc1-like transposase DDE" evidence="1">
    <location>
        <begin position="156"/>
        <end position="314"/>
    </location>
</feature>
<evidence type="ECO:0000313" key="4">
    <source>
        <dbReference type="Proteomes" id="UP000887013"/>
    </source>
</evidence>
<comment type="caution">
    <text evidence="3">The sequence shown here is derived from an EMBL/GenBank/DDBJ whole genome shotgun (WGS) entry which is preliminary data.</text>
</comment>
<dbReference type="InterPro" id="IPR032135">
    <property type="entry name" value="DUF4817"/>
</dbReference>
<gene>
    <name evidence="3" type="ORF">NPIL_676981</name>
</gene>
<name>A0A8X6PJW7_NEPPI</name>
<sequence>MNKYSTDVRVFTVLQMARCDENVKAVQRAWQEKFHNKNWPNKRTMARLYAKFKRTGSVEDDKKAMATATATVVTDGAKQVVDDFFAADPTGSVRRAAEMLGIKRTSLQRIMKELELSPYKIQVTQPLNEDHTQRRSEFAQLMLEKLQTGEIDVKKIWFSDEAYFTLDGHLNKQNYRYWGRERPEITVVRSLHPKKFLVWCAISSHGVIFGPIFIDGTLSAANYRKFLDEEFIPFLHGHDLVLGHWFMQDGARPHRMADVFEVLNEHFSDRIIVLDYPSHFQGGIEWPPYSPDLNPCDYYLWGYMKSKVWQTSPTNLPELKPAITTAVDTIDCEACSRVMVGFQNRQTAVLVKDGGHFEPLYH</sequence>
<evidence type="ECO:0000259" key="1">
    <source>
        <dbReference type="Pfam" id="PF13358"/>
    </source>
</evidence>
<dbReference type="OrthoDB" id="6436543at2759"/>
<accession>A0A8X6PJW7</accession>
<evidence type="ECO:0000313" key="3">
    <source>
        <dbReference type="EMBL" id="GFT68075.1"/>
    </source>
</evidence>
<dbReference type="Proteomes" id="UP000887013">
    <property type="component" value="Unassembled WGS sequence"/>
</dbReference>
<keyword evidence="4" id="KW-1185">Reference proteome</keyword>
<dbReference type="PANTHER" id="PTHR47326">
    <property type="entry name" value="TRANSPOSABLE ELEMENT TC3 TRANSPOSASE-LIKE PROTEIN"/>
    <property type="match status" value="1"/>
</dbReference>
<feature type="domain" description="DUF4817" evidence="2">
    <location>
        <begin position="18"/>
        <end position="59"/>
    </location>
</feature>
<dbReference type="InterPro" id="IPR038717">
    <property type="entry name" value="Tc1-like_DDE_dom"/>
</dbReference>